<accession>A0AAW8EUB6</accession>
<sequence>MKAMVPEVQAHLRRRLLISYRVDPAVAAGLLPPGFRPQLIDGSALAGVCVLGLDAIRPRWFRPGWGLRSENAAHRMAVEWDAAEGVQRGVFIFERHSSAWHPVLLGGRLFPGVHRKARFTTRESGGRYALTMDAGAHSLDADVEIGGAWSSGFFGSVDEASEFYRAGRIGWSLGHDGRGVEPVALTSGAWAVEGARLHGLRSSFFDALPEGSAVFDSVVVMRDLPVVLSDLRGDSDVLPKEHVAGLHRADARRIPEG</sequence>
<evidence type="ECO:0008006" key="3">
    <source>
        <dbReference type="Google" id="ProtNLM"/>
    </source>
</evidence>
<proteinExistence type="predicted"/>
<comment type="caution">
    <text evidence="1">The sequence shown here is derived from an EMBL/GenBank/DDBJ whole genome shotgun (WGS) entry which is preliminary data.</text>
</comment>
<dbReference type="EMBL" id="JAUSXV010000001">
    <property type="protein sequence ID" value="MDQ0646882.1"/>
    <property type="molecule type" value="Genomic_DNA"/>
</dbReference>
<evidence type="ECO:0000313" key="2">
    <source>
        <dbReference type="Proteomes" id="UP001244427"/>
    </source>
</evidence>
<keyword evidence="2" id="KW-1185">Reference proteome</keyword>
<dbReference type="InterPro" id="IPR018644">
    <property type="entry name" value="DUF2071"/>
</dbReference>
<dbReference type="Pfam" id="PF09844">
    <property type="entry name" value="DUF2071"/>
    <property type="match status" value="1"/>
</dbReference>
<organism evidence="1 2">
    <name type="scientific">Microbacterium natoriense</name>
    <dbReference type="NCBI Taxonomy" id="284570"/>
    <lineage>
        <taxon>Bacteria</taxon>
        <taxon>Bacillati</taxon>
        <taxon>Actinomycetota</taxon>
        <taxon>Actinomycetes</taxon>
        <taxon>Micrococcales</taxon>
        <taxon>Microbacteriaceae</taxon>
        <taxon>Microbacterium</taxon>
    </lineage>
</organism>
<dbReference type="RefSeq" id="WP_307294360.1">
    <property type="nucleotide sequence ID" value="NZ_JAUSXV010000001.1"/>
</dbReference>
<reference evidence="1 2" key="1">
    <citation type="submission" date="2023-07" db="EMBL/GenBank/DDBJ databases">
        <title>Comparative genomics of wheat-associated soil bacteria to identify genetic determinants of phenazine resistance.</title>
        <authorList>
            <person name="Mouncey N."/>
        </authorList>
    </citation>
    <scope>NUCLEOTIDE SEQUENCE [LARGE SCALE GENOMIC DNA]</scope>
    <source>
        <strain evidence="1 2">W4I9-1</strain>
    </source>
</reference>
<gene>
    <name evidence="1" type="ORF">QFZ53_001078</name>
</gene>
<dbReference type="Proteomes" id="UP001244427">
    <property type="component" value="Unassembled WGS sequence"/>
</dbReference>
<dbReference type="AlphaFoldDB" id="A0AAW8EUB6"/>
<protein>
    <recommendedName>
        <fullName evidence="3">DUF2071 domain-containing protein</fullName>
    </recommendedName>
</protein>
<name>A0AAW8EUB6_9MICO</name>
<evidence type="ECO:0000313" key="1">
    <source>
        <dbReference type="EMBL" id="MDQ0646882.1"/>
    </source>
</evidence>